<dbReference type="SUPFAM" id="SSF53756">
    <property type="entry name" value="UDP-Glycosyltransferase/glycogen phosphorylase"/>
    <property type="match status" value="1"/>
</dbReference>
<dbReference type="OrthoDB" id="7229284at2"/>
<dbReference type="InterPro" id="IPR024517">
    <property type="entry name" value="Glycogen_phosphorylase_DUF3417"/>
</dbReference>
<name>A0A4P7XLV3_9ALTE</name>
<dbReference type="InterPro" id="IPR052182">
    <property type="entry name" value="Glycogen/Maltodextrin_Phosph"/>
</dbReference>
<dbReference type="Pfam" id="PF11897">
    <property type="entry name" value="DUF3417"/>
    <property type="match status" value="1"/>
</dbReference>
<evidence type="ECO:0000256" key="1">
    <source>
        <dbReference type="ARBA" id="ARBA00001275"/>
    </source>
</evidence>
<dbReference type="InterPro" id="IPR000811">
    <property type="entry name" value="Glyco_trans_35"/>
</dbReference>
<feature type="modified residue" description="N6-(pyridoxal phosphate)lysine" evidence="4">
    <location>
        <position position="603"/>
    </location>
</feature>
<feature type="domain" description="DUF3417" evidence="5">
    <location>
        <begin position="11"/>
        <end position="118"/>
    </location>
</feature>
<dbReference type="KEGG" id="hmi:soil367_14505"/>
<comment type="catalytic activity">
    <reaction evidence="1">
        <text>[(1-&gt;4)-alpha-D-glucosyl](n) + phosphate = [(1-&gt;4)-alpha-D-glucosyl](n-1) + alpha-D-glucose 1-phosphate</text>
        <dbReference type="Rhea" id="RHEA:41732"/>
        <dbReference type="Rhea" id="RHEA-COMP:9584"/>
        <dbReference type="Rhea" id="RHEA-COMP:9586"/>
        <dbReference type="ChEBI" id="CHEBI:15444"/>
        <dbReference type="ChEBI" id="CHEBI:43474"/>
        <dbReference type="ChEBI" id="CHEBI:58601"/>
        <dbReference type="EC" id="2.4.1.1"/>
    </reaction>
</comment>
<dbReference type="PANTHER" id="PTHR42655:SF1">
    <property type="entry name" value="GLYCOGEN PHOSPHORYLASE"/>
    <property type="match status" value="1"/>
</dbReference>
<dbReference type="Pfam" id="PF00343">
    <property type="entry name" value="Phosphorylase"/>
    <property type="match status" value="1"/>
</dbReference>
<dbReference type="GO" id="GO:0030170">
    <property type="term" value="F:pyridoxal phosphate binding"/>
    <property type="evidence" value="ECO:0007669"/>
    <property type="project" value="InterPro"/>
</dbReference>
<sequence length="837" mass="93211">MSSGSYPPRAVPPALQGLVKLALDLRWSWHHGSDVLWRTLGEETWERVPNAWLVLNSVSDRRLKQLAEDPDFLGLLDRQLEAQAEFNRVPTWFSTDYQGCPFKAVAFFSMEYGVTESLPIYSGGLGILAGDLLKASSDLGVPVIAVGLLYQQGYFRQSVNSDGDQLEFYPYNDPTMLPLSPLRDEHGEWVRVVLDFPGRRLSLRAWHGQVGRCELLLLDSNDPINEPGDRGITSELYGGGSELRLQQELVLGIGGWRLLQQLGIQPEVCHLNEGHTAFAALERVRSIQLETGLAFDAARLAARARTLFTTHTPVAAGFDRFPVELVERYLAPLAAELGIAMHELLALGQGDGADPDAPFNMAYLAMSLAGAANGVSEVHGRVSRQLMQHLYPRWPTSEVPIASVTNGVHTPSWDSPAADALWTRAYGKNRWRGDLAAVDAALPGIDDGELWALRNDNRRRLVAFLRRRLTLQHCEKGGADSAGAACGLDLDDEALIIGFARRFTEYKRPNLLLQDPERLVRILNDRSRPVQLVIAGKAHPRDQVGKDMLKQWIRFITRPDVIGRVVFIEDYDLQVAAAFVQGVDVWLNTPRSPWEACGTSGMKVLVNGGLNLSQRDGWWAEAHDPAVGWSIGSPEGLPPGRIAEGDRADAEELYRRLENEVVPSFYDTDAQGIPRAWVALMRESMSRLTPQFSANRMVREYTERFYGPLASGGARRTPEVARQLAAVVHGLRENWHRLRFGSVLVEHEAEHHHFHIQLHVDGLDPDWLKVELVSENDGVVRCEPLTRGEPLVGSEHAFNYHGAVPADRPSEHYTPRVVPAGESLHGPLELNLILWHH</sequence>
<protein>
    <submittedName>
        <fullName evidence="6">Alpha-glucan family phosphorylase</fullName>
    </submittedName>
</protein>
<dbReference type="GO" id="GO:0008184">
    <property type="term" value="F:glycogen phosphorylase activity"/>
    <property type="evidence" value="ECO:0007669"/>
    <property type="project" value="InterPro"/>
</dbReference>
<keyword evidence="4" id="KW-0663">Pyridoxal phosphate</keyword>
<proteinExistence type="inferred from homology"/>
<organism evidence="6 7">
    <name type="scientific">Hydrocarboniclastica marina</name>
    <dbReference type="NCBI Taxonomy" id="2259620"/>
    <lineage>
        <taxon>Bacteria</taxon>
        <taxon>Pseudomonadati</taxon>
        <taxon>Pseudomonadota</taxon>
        <taxon>Gammaproteobacteria</taxon>
        <taxon>Alteromonadales</taxon>
        <taxon>Alteromonadaceae</taxon>
        <taxon>Hydrocarboniclastica</taxon>
    </lineage>
</organism>
<gene>
    <name evidence="6" type="primary">glgP</name>
    <name evidence="6" type="ORF">soil367_14505</name>
</gene>
<evidence type="ECO:0000256" key="2">
    <source>
        <dbReference type="ARBA" id="ARBA00006047"/>
    </source>
</evidence>
<evidence type="ECO:0000256" key="3">
    <source>
        <dbReference type="ARBA" id="ARBA00022533"/>
    </source>
</evidence>
<dbReference type="AlphaFoldDB" id="A0A4P7XLV3"/>
<dbReference type="PIRSF" id="PIRSF000460">
    <property type="entry name" value="Pprylas_GlgP"/>
    <property type="match status" value="1"/>
</dbReference>
<accession>A0A4P7XLV3</accession>
<dbReference type="GO" id="GO:0005975">
    <property type="term" value="P:carbohydrate metabolic process"/>
    <property type="evidence" value="ECO:0007669"/>
    <property type="project" value="InterPro"/>
</dbReference>
<evidence type="ECO:0000313" key="7">
    <source>
        <dbReference type="Proteomes" id="UP000298049"/>
    </source>
</evidence>
<dbReference type="Gene3D" id="3.40.50.2000">
    <property type="entry name" value="Glycogen Phosphorylase B"/>
    <property type="match status" value="3"/>
</dbReference>
<evidence type="ECO:0000256" key="4">
    <source>
        <dbReference type="PIRSR" id="PIRSR000460-1"/>
    </source>
</evidence>
<dbReference type="EMBL" id="CP031093">
    <property type="protein sequence ID" value="QCF27965.1"/>
    <property type="molecule type" value="Genomic_DNA"/>
</dbReference>
<dbReference type="NCBIfam" id="TIGR02094">
    <property type="entry name" value="more_P_ylases"/>
    <property type="match status" value="1"/>
</dbReference>
<dbReference type="InterPro" id="IPR011834">
    <property type="entry name" value="Agluc_phsphrylas"/>
</dbReference>
<evidence type="ECO:0000313" key="6">
    <source>
        <dbReference type="EMBL" id="QCF27965.1"/>
    </source>
</evidence>
<reference evidence="6 7" key="1">
    <citation type="submission" date="2018-07" db="EMBL/GenBank/DDBJ databases">
        <title>Marsedoiliclastica nanhaica gen. nov. sp. nov., a novel marine hydrocarbonoclastic bacterium isolated from an in-situ enriched hydrocarbon-degrading consortium in deep-sea sediment.</title>
        <authorList>
            <person name="Dong C."/>
            <person name="Ma T."/>
            <person name="Liu R."/>
            <person name="Shao Z."/>
        </authorList>
    </citation>
    <scope>NUCLEOTIDE SEQUENCE [LARGE SCALE GENOMIC DNA]</scope>
    <source>
        <strain evidence="7">soil36-7</strain>
    </source>
</reference>
<dbReference type="PANTHER" id="PTHR42655">
    <property type="entry name" value="GLYCOGEN PHOSPHORYLASE"/>
    <property type="match status" value="1"/>
</dbReference>
<keyword evidence="7" id="KW-1185">Reference proteome</keyword>
<evidence type="ECO:0000259" key="5">
    <source>
        <dbReference type="Pfam" id="PF11897"/>
    </source>
</evidence>
<dbReference type="Proteomes" id="UP000298049">
    <property type="component" value="Chromosome"/>
</dbReference>
<comment type="similarity">
    <text evidence="2">Belongs to the glycogen phosphorylase family.</text>
</comment>
<keyword evidence="3" id="KW-0021">Allosteric enzyme</keyword>